<evidence type="ECO:0000313" key="1">
    <source>
        <dbReference type="EMBL" id="MFM9329164.1"/>
    </source>
</evidence>
<sequence>MSVLTVDAEKCMVCGVCEEVCPANYILMNDEGPQEAEGGRCIACGHCVAACPSEALDNSLTPLAAQTAVRKELQWNAEGAKQFLRSRRSVRVYRQEPVKREELTELLDVARYAPTASNTQGITFQVISGAERLNRIWQTVIAWMEEQVEASGGRGFSYLKLHIAAARRGKDTILRGAPHLILALAPAKMTQHTGRSNAEFVLAYAELYAPSLGLGTCWGGFVQHCAFSGYEPLLRELELPEGRNLAGAIMAGYPKYRYSRLVDRNPLEISWK</sequence>
<accession>A0ACC7NWM4</accession>
<name>A0ACC7NWM4_9BACL</name>
<evidence type="ECO:0000313" key="2">
    <source>
        <dbReference type="Proteomes" id="UP001631969"/>
    </source>
</evidence>
<proteinExistence type="predicted"/>
<gene>
    <name evidence="1" type="ORF">ACI1P1_12785</name>
</gene>
<organism evidence="1 2">
    <name type="scientific">Paenibacillus mesotrionivorans</name>
    <dbReference type="NCBI Taxonomy" id="3160968"/>
    <lineage>
        <taxon>Bacteria</taxon>
        <taxon>Bacillati</taxon>
        <taxon>Bacillota</taxon>
        <taxon>Bacilli</taxon>
        <taxon>Bacillales</taxon>
        <taxon>Paenibacillaceae</taxon>
        <taxon>Paenibacillus</taxon>
    </lineage>
</organism>
<dbReference type="Proteomes" id="UP001631969">
    <property type="component" value="Unassembled WGS sequence"/>
</dbReference>
<reference evidence="1" key="1">
    <citation type="submission" date="2024-12" db="EMBL/GenBank/DDBJ databases">
        <authorList>
            <person name="Wu N."/>
        </authorList>
    </citation>
    <scope>NUCLEOTIDE SEQUENCE</scope>
    <source>
        <strain evidence="1">P15</strain>
    </source>
</reference>
<dbReference type="EMBL" id="JBJURJ010000007">
    <property type="protein sequence ID" value="MFM9329164.1"/>
    <property type="molecule type" value="Genomic_DNA"/>
</dbReference>
<protein>
    <submittedName>
        <fullName evidence="1">Nitroreductase family protein</fullName>
    </submittedName>
</protein>
<comment type="caution">
    <text evidence="1">The sequence shown here is derived from an EMBL/GenBank/DDBJ whole genome shotgun (WGS) entry which is preliminary data.</text>
</comment>
<keyword evidence="2" id="KW-1185">Reference proteome</keyword>